<evidence type="ECO:0000313" key="2">
    <source>
        <dbReference type="Proteomes" id="UP000504610"/>
    </source>
</evidence>
<accession>A0A6J0L5L9</accession>
<feature type="domain" description="FKB95-like N-terminal Kelch" evidence="1">
    <location>
        <begin position="20"/>
        <end position="271"/>
    </location>
</feature>
<dbReference type="KEGG" id="rsz:108826609"/>
<dbReference type="Pfam" id="PF25210">
    <property type="entry name" value="Kelch_FKB95"/>
    <property type="match status" value="1"/>
</dbReference>
<dbReference type="PANTHER" id="PTHR24414">
    <property type="entry name" value="F-BOX/KELCH-REPEAT PROTEIN SKIP4"/>
    <property type="match status" value="1"/>
</dbReference>
<proteinExistence type="predicted"/>
<keyword evidence="2" id="KW-1185">Reference proteome</keyword>
<evidence type="ECO:0000259" key="1">
    <source>
        <dbReference type="Pfam" id="PF25210"/>
    </source>
</evidence>
<dbReference type="InterPro" id="IPR057499">
    <property type="entry name" value="Kelch_FKB95"/>
</dbReference>
<dbReference type="InterPro" id="IPR050354">
    <property type="entry name" value="F-box/kelch-repeat_ARATH"/>
</dbReference>
<evidence type="ECO:0000313" key="3">
    <source>
        <dbReference type="RefSeq" id="XP_018455500.2"/>
    </source>
</evidence>
<dbReference type="SUPFAM" id="SSF117281">
    <property type="entry name" value="Kelch motif"/>
    <property type="match status" value="1"/>
</dbReference>
<reference evidence="3" key="2">
    <citation type="submission" date="2025-08" db="UniProtKB">
        <authorList>
            <consortium name="RefSeq"/>
        </authorList>
    </citation>
    <scope>IDENTIFICATION</scope>
    <source>
        <tissue evidence="3">Leaf</tissue>
    </source>
</reference>
<dbReference type="InterPro" id="IPR015915">
    <property type="entry name" value="Kelch-typ_b-propeller"/>
</dbReference>
<dbReference type="GeneID" id="108826609"/>
<gene>
    <name evidence="3" type="primary">LOC108826609</name>
</gene>
<dbReference type="Gene3D" id="2.120.10.80">
    <property type="entry name" value="Kelch-type beta propeller"/>
    <property type="match status" value="1"/>
</dbReference>
<protein>
    <submittedName>
        <fullName evidence="3">F-box/kelch-repeat protein At2g44700-like</fullName>
    </submittedName>
</protein>
<feature type="non-terminal residue" evidence="3">
    <location>
        <position position="1"/>
    </location>
</feature>
<dbReference type="RefSeq" id="XP_018455500.2">
    <property type="nucleotide sequence ID" value="XM_018599998.2"/>
</dbReference>
<dbReference type="AlphaFoldDB" id="A0A6J0L5L9"/>
<dbReference type="OrthoDB" id="10261408at2759"/>
<dbReference type="Proteomes" id="UP000504610">
    <property type="component" value="Chromosome 9"/>
</dbReference>
<sequence>NITLYICFMHTTDEVDTPYWFTLRRTENNNNQFVSFDLAFPDPDEPMPSIIAYGPEIFFISGSLVPSSTMWIFDTRTNKFRRGPSMKADHFFKSVGLVGSKVYVVGGNTSDEIHQAESFDVKTRQSWEPAPRPVKERPNLSTADVSLDRKVCSLMAAGETVCYNTGDGSCEVFALPKDLWWRTGVCVMGNVLYVYYARFGLMWYDTELRLWRRVNGLDDLKKVRYVAMAEYYGKMAFLWRDFAVVGSVMEEIWCRMIGLERSEEGITGIAETAQLVGCVPSGYTLQHCLLVSE</sequence>
<reference evidence="2" key="1">
    <citation type="journal article" date="2019" name="Database">
        <title>The radish genome database (RadishGD): an integrated information resource for radish genomics.</title>
        <authorList>
            <person name="Yu H.J."/>
            <person name="Baek S."/>
            <person name="Lee Y.J."/>
            <person name="Cho A."/>
            <person name="Mun J.H."/>
        </authorList>
    </citation>
    <scope>NUCLEOTIDE SEQUENCE [LARGE SCALE GENOMIC DNA]</scope>
    <source>
        <strain evidence="2">cv. WK10039</strain>
    </source>
</reference>
<name>A0A6J0L5L9_RAPSA</name>
<dbReference type="PANTHER" id="PTHR24414:SF177">
    <property type="entry name" value="F-BOX DOMAIN-CONTAINING PROTEIN"/>
    <property type="match status" value="1"/>
</dbReference>
<organism evidence="2 3">
    <name type="scientific">Raphanus sativus</name>
    <name type="common">Radish</name>
    <name type="synonym">Raphanus raphanistrum var. sativus</name>
    <dbReference type="NCBI Taxonomy" id="3726"/>
    <lineage>
        <taxon>Eukaryota</taxon>
        <taxon>Viridiplantae</taxon>
        <taxon>Streptophyta</taxon>
        <taxon>Embryophyta</taxon>
        <taxon>Tracheophyta</taxon>
        <taxon>Spermatophyta</taxon>
        <taxon>Magnoliopsida</taxon>
        <taxon>eudicotyledons</taxon>
        <taxon>Gunneridae</taxon>
        <taxon>Pentapetalae</taxon>
        <taxon>rosids</taxon>
        <taxon>malvids</taxon>
        <taxon>Brassicales</taxon>
        <taxon>Brassicaceae</taxon>
        <taxon>Brassiceae</taxon>
        <taxon>Raphanus</taxon>
    </lineage>
</organism>